<dbReference type="Gene3D" id="3.40.190.290">
    <property type="match status" value="1"/>
</dbReference>
<evidence type="ECO:0000313" key="7">
    <source>
        <dbReference type="Proteomes" id="UP000075766"/>
    </source>
</evidence>
<comment type="caution">
    <text evidence="6">The sequence shown here is derived from an EMBL/GenBank/DDBJ whole genome shotgun (WGS) entry which is preliminary data.</text>
</comment>
<sequence>MRISALFNQEFRSVMSKPPRTSLEHWAMFQAVIDHGGFEAAAEALGRSQSAISYGIKRLQERLPVALLEQRGRRSLPTAAGERLLRRSRALLEEAQRLERLAVTLAEGWAPEVRLALDAVVTPQALVVEALAAFADAAPQIRVELIESVLSGASDALLQRQVDLAITPLVPPGFLGEALIEVEFVAVAHPEHPLHRLGRPLGIADLRQHRQVVVRDSGQQQIDRGWLGADARWTVSQLESAVALIRRGLAFAWIPRAAIAAALASGALRELDLVEGGRYRVTLYLVHAEHDEAGPAVDALTRSLFEVAARVAG</sequence>
<evidence type="ECO:0000256" key="1">
    <source>
        <dbReference type="ARBA" id="ARBA00009437"/>
    </source>
</evidence>
<proteinExistence type="inferred from homology"/>
<dbReference type="Proteomes" id="UP000075766">
    <property type="component" value="Unassembled WGS sequence"/>
</dbReference>
<evidence type="ECO:0000256" key="3">
    <source>
        <dbReference type="ARBA" id="ARBA00023125"/>
    </source>
</evidence>
<evidence type="ECO:0000256" key="2">
    <source>
        <dbReference type="ARBA" id="ARBA00023015"/>
    </source>
</evidence>
<dbReference type="Pfam" id="PF00126">
    <property type="entry name" value="HTH_1"/>
    <property type="match status" value="1"/>
</dbReference>
<dbReference type="Pfam" id="PF03466">
    <property type="entry name" value="LysR_substrate"/>
    <property type="match status" value="1"/>
</dbReference>
<dbReference type="PANTHER" id="PTHR30126">
    <property type="entry name" value="HTH-TYPE TRANSCRIPTIONAL REGULATOR"/>
    <property type="match status" value="1"/>
</dbReference>
<organism evidence="6 7">
    <name type="scientific">Marichromatium gracile</name>
    <name type="common">Chromatium gracile</name>
    <dbReference type="NCBI Taxonomy" id="1048"/>
    <lineage>
        <taxon>Bacteria</taxon>
        <taxon>Pseudomonadati</taxon>
        <taxon>Pseudomonadota</taxon>
        <taxon>Gammaproteobacteria</taxon>
        <taxon>Chromatiales</taxon>
        <taxon>Chromatiaceae</taxon>
        <taxon>Marichromatium</taxon>
    </lineage>
</organism>
<keyword evidence="3" id="KW-0238">DNA-binding</keyword>
<dbReference type="InterPro" id="IPR036388">
    <property type="entry name" value="WH-like_DNA-bd_sf"/>
</dbReference>
<keyword evidence="4" id="KW-0804">Transcription</keyword>
<accession>A0ABR5VKV7</accession>
<dbReference type="InterPro" id="IPR005119">
    <property type="entry name" value="LysR_subst-bd"/>
</dbReference>
<dbReference type="Gene3D" id="1.10.10.10">
    <property type="entry name" value="Winged helix-like DNA-binding domain superfamily/Winged helix DNA-binding domain"/>
    <property type="match status" value="1"/>
</dbReference>
<dbReference type="SUPFAM" id="SSF53850">
    <property type="entry name" value="Periplasmic binding protein-like II"/>
    <property type="match status" value="1"/>
</dbReference>
<evidence type="ECO:0000259" key="5">
    <source>
        <dbReference type="PROSITE" id="PS50931"/>
    </source>
</evidence>
<feature type="domain" description="HTH lysR-type" evidence="5">
    <location>
        <begin position="21"/>
        <end position="78"/>
    </location>
</feature>
<dbReference type="PROSITE" id="PS50931">
    <property type="entry name" value="HTH_LYSR"/>
    <property type="match status" value="1"/>
</dbReference>
<keyword evidence="7" id="KW-1185">Reference proteome</keyword>
<evidence type="ECO:0000256" key="4">
    <source>
        <dbReference type="ARBA" id="ARBA00023163"/>
    </source>
</evidence>
<dbReference type="EMBL" id="LSYU01000002">
    <property type="protein sequence ID" value="KXX66311.1"/>
    <property type="molecule type" value="Genomic_DNA"/>
</dbReference>
<comment type="similarity">
    <text evidence="1">Belongs to the LysR transcriptional regulatory family.</text>
</comment>
<dbReference type="InterPro" id="IPR036390">
    <property type="entry name" value="WH_DNA-bd_sf"/>
</dbReference>
<gene>
    <name evidence="6" type="ORF">AY586_06065</name>
</gene>
<evidence type="ECO:0000313" key="6">
    <source>
        <dbReference type="EMBL" id="KXX66311.1"/>
    </source>
</evidence>
<name>A0ABR5VKV7_MARGR</name>
<keyword evidence="2" id="KW-0805">Transcription regulation</keyword>
<protein>
    <submittedName>
        <fullName evidence="6">LysR family transcriptional regulator</fullName>
    </submittedName>
</protein>
<dbReference type="SUPFAM" id="SSF46785">
    <property type="entry name" value="Winged helix' DNA-binding domain"/>
    <property type="match status" value="1"/>
</dbReference>
<reference evidence="6 7" key="1">
    <citation type="submission" date="2016-02" db="EMBL/GenBank/DDBJ databases">
        <title>Genome sequence of Marichromatium gracile YL-28, a purple sulfur bacterium.</title>
        <authorList>
            <person name="Zhao C."/>
            <person name="Hong X."/>
            <person name="Chen S."/>
            <person name="Yang S."/>
        </authorList>
    </citation>
    <scope>NUCLEOTIDE SEQUENCE [LARGE SCALE GENOMIC DNA]</scope>
    <source>
        <strain evidence="6 7">YL28</strain>
    </source>
</reference>
<dbReference type="InterPro" id="IPR000847">
    <property type="entry name" value="LysR_HTH_N"/>
</dbReference>
<dbReference type="PANTHER" id="PTHR30126:SF88">
    <property type="entry name" value="TRANSCRIPTIONAL REGULATOR-RELATED"/>
    <property type="match status" value="1"/>
</dbReference>